<dbReference type="RefSeq" id="WP_368573484.1">
    <property type="nucleotide sequence ID" value="NZ_JBDLOU010000040.1"/>
</dbReference>
<keyword evidence="3" id="KW-1185">Reference proteome</keyword>
<dbReference type="Proteomes" id="UP001558474">
    <property type="component" value="Unassembled WGS sequence"/>
</dbReference>
<dbReference type="EMBL" id="JBDLOU010000040">
    <property type="protein sequence ID" value="MEX3740260.1"/>
    <property type="molecule type" value="Genomic_DNA"/>
</dbReference>
<feature type="compositionally biased region" description="Acidic residues" evidence="1">
    <location>
        <begin position="55"/>
        <end position="67"/>
    </location>
</feature>
<feature type="compositionally biased region" description="Acidic residues" evidence="1">
    <location>
        <begin position="92"/>
        <end position="104"/>
    </location>
</feature>
<proteinExistence type="predicted"/>
<evidence type="ECO:0000256" key="1">
    <source>
        <dbReference type="SAM" id="MobiDB-lite"/>
    </source>
</evidence>
<evidence type="ECO:0000313" key="3">
    <source>
        <dbReference type="Proteomes" id="UP001558474"/>
    </source>
</evidence>
<gene>
    <name evidence="2" type="ORF">ABFW12_18730</name>
</gene>
<accession>A0ABV3VHU3</accession>
<feature type="region of interest" description="Disordered" evidence="1">
    <location>
        <begin position="295"/>
        <end position="339"/>
    </location>
</feature>
<feature type="region of interest" description="Disordered" evidence="1">
    <location>
        <begin position="1"/>
        <end position="113"/>
    </location>
</feature>
<evidence type="ECO:0000313" key="2">
    <source>
        <dbReference type="EMBL" id="MEX3740260.1"/>
    </source>
</evidence>
<reference evidence="2 3" key="1">
    <citation type="submission" date="2024-04" db="EMBL/GenBank/DDBJ databases">
        <title>Genomic Markers of Mycobacteria.</title>
        <authorList>
            <person name="Soliman M.S."/>
            <person name="Elkholy A."/>
            <person name="Soliman N.S."/>
            <person name="Abbas A."/>
            <person name="Khayrat S."/>
            <person name="Shawky S."/>
        </authorList>
    </citation>
    <scope>NUCLEOTIDE SEQUENCE [LARGE SCALE GENOMIC DNA]</scope>
    <source>
        <strain evidence="2 3">Egy-CU-AM5</strain>
    </source>
</reference>
<name>A0ABV3VHU3_9MYCO</name>
<feature type="compositionally biased region" description="Acidic residues" evidence="1">
    <location>
        <begin position="76"/>
        <end position="85"/>
    </location>
</feature>
<protein>
    <submittedName>
        <fullName evidence="2">Uncharacterized protein</fullName>
    </submittedName>
</protein>
<organism evidence="2 3">
    <name type="scientific">Mycolicibacterium porcinum</name>
    <dbReference type="NCBI Taxonomy" id="39693"/>
    <lineage>
        <taxon>Bacteria</taxon>
        <taxon>Bacillati</taxon>
        <taxon>Actinomycetota</taxon>
        <taxon>Actinomycetes</taxon>
        <taxon>Mycobacteriales</taxon>
        <taxon>Mycobacteriaceae</taxon>
        <taxon>Mycolicibacterium</taxon>
    </lineage>
</organism>
<sequence>MSTEDNEPDSTDESPRSTAVPNPLAGNVKLTLPGQARSRPAGPPRVGNEPKADEPNDLAGDEGESSEPDAPASQDAESDTDDGADDEVRGDTDDESDESADSFGDDGPSGPGTDRKLIKVIGVSVAAVVALATIVWFSSRPPEQPEKPAGRPVSQPVGAAVPPVGKQTVQDDVLAATFTAECVGQTDPKLAASTDPRSAWTCPTDGVPFGQKLVATLAKPHVITGICFWPGFQGASADGRDAWFHHRVITDAQVVFNDIDKTLVPLKPGGTRAEFCQPLNRVLASVMEFTVMSSDPPPIEPKLTPTSAPPGAPAGAQPDLGELFPSDAPRSEQAGENNPDAASIALWGFKLIGHPVP</sequence>
<comment type="caution">
    <text evidence="2">The sequence shown here is derived from an EMBL/GenBank/DDBJ whole genome shotgun (WGS) entry which is preliminary data.</text>
</comment>
<feature type="compositionally biased region" description="Acidic residues" evidence="1">
    <location>
        <begin position="1"/>
        <end position="12"/>
    </location>
</feature>